<gene>
    <name evidence="1" type="ORF">AVEN_10541_1</name>
</gene>
<proteinExistence type="predicted"/>
<dbReference type="InterPro" id="IPR012337">
    <property type="entry name" value="RNaseH-like_sf"/>
</dbReference>
<dbReference type="InterPro" id="IPR036397">
    <property type="entry name" value="RNaseH_sf"/>
</dbReference>
<dbReference type="GO" id="GO:0003676">
    <property type="term" value="F:nucleic acid binding"/>
    <property type="evidence" value="ECO:0007669"/>
    <property type="project" value="InterPro"/>
</dbReference>
<accession>A0A4Y2G883</accession>
<name>A0A4Y2G883_ARAVE</name>
<reference evidence="1 2" key="1">
    <citation type="journal article" date="2019" name="Sci. Rep.">
        <title>Orb-weaving spider Araneus ventricosus genome elucidates the spidroin gene catalogue.</title>
        <authorList>
            <person name="Kono N."/>
            <person name="Nakamura H."/>
            <person name="Ohtoshi R."/>
            <person name="Moran D.A.P."/>
            <person name="Shinohara A."/>
            <person name="Yoshida Y."/>
            <person name="Fujiwara M."/>
            <person name="Mori M."/>
            <person name="Tomita M."/>
            <person name="Arakawa K."/>
        </authorList>
    </citation>
    <scope>NUCLEOTIDE SEQUENCE [LARGE SCALE GENOMIC DNA]</scope>
</reference>
<dbReference type="OrthoDB" id="6429252at2759"/>
<protein>
    <submittedName>
        <fullName evidence="1">Uncharacterized protein</fullName>
    </submittedName>
</protein>
<dbReference type="EMBL" id="BGPR01001204">
    <property type="protein sequence ID" value="GBM48134.1"/>
    <property type="molecule type" value="Genomic_DNA"/>
</dbReference>
<evidence type="ECO:0000313" key="1">
    <source>
        <dbReference type="EMBL" id="GBM48134.1"/>
    </source>
</evidence>
<keyword evidence="2" id="KW-1185">Reference proteome</keyword>
<dbReference type="Gene3D" id="3.30.420.10">
    <property type="entry name" value="Ribonuclease H-like superfamily/Ribonuclease H"/>
    <property type="match status" value="1"/>
</dbReference>
<dbReference type="SUPFAM" id="SSF53098">
    <property type="entry name" value="Ribonuclease H-like"/>
    <property type="match status" value="1"/>
</dbReference>
<comment type="caution">
    <text evidence="1">The sequence shown here is derived from an EMBL/GenBank/DDBJ whole genome shotgun (WGS) entry which is preliminary data.</text>
</comment>
<sequence>MSSTFCQMTGMRHICARPLLLITLNDRPIERNNILPKLRIYFSHNDIHLQWIPSHVDLFFNDLADELAKEGSSEPLDNRGLLTYCEIFSKVRADNNRT</sequence>
<dbReference type="AlphaFoldDB" id="A0A4Y2G883"/>
<organism evidence="1 2">
    <name type="scientific">Araneus ventricosus</name>
    <name type="common">Orbweaver spider</name>
    <name type="synonym">Epeira ventricosa</name>
    <dbReference type="NCBI Taxonomy" id="182803"/>
    <lineage>
        <taxon>Eukaryota</taxon>
        <taxon>Metazoa</taxon>
        <taxon>Ecdysozoa</taxon>
        <taxon>Arthropoda</taxon>
        <taxon>Chelicerata</taxon>
        <taxon>Arachnida</taxon>
        <taxon>Araneae</taxon>
        <taxon>Araneomorphae</taxon>
        <taxon>Entelegynae</taxon>
        <taxon>Araneoidea</taxon>
        <taxon>Araneidae</taxon>
        <taxon>Araneus</taxon>
    </lineage>
</organism>
<dbReference type="Proteomes" id="UP000499080">
    <property type="component" value="Unassembled WGS sequence"/>
</dbReference>
<evidence type="ECO:0000313" key="2">
    <source>
        <dbReference type="Proteomes" id="UP000499080"/>
    </source>
</evidence>